<reference evidence="2" key="1">
    <citation type="journal article" date="2020" name="Nature">
        <title>Giant virus diversity and host interactions through global metagenomics.</title>
        <authorList>
            <person name="Schulz F."/>
            <person name="Roux S."/>
            <person name="Paez-Espino D."/>
            <person name="Jungbluth S."/>
            <person name="Walsh D.A."/>
            <person name="Denef V.J."/>
            <person name="McMahon K.D."/>
            <person name="Konstantinidis K.T."/>
            <person name="Eloe-Fadrosh E.A."/>
            <person name="Kyrpides N.C."/>
            <person name="Woyke T."/>
        </authorList>
    </citation>
    <scope>NUCLEOTIDE SEQUENCE</scope>
    <source>
        <strain evidence="2">GVMAG-M-3300009149-34</strain>
    </source>
</reference>
<accession>A0A6C0ENT6</accession>
<protein>
    <recommendedName>
        <fullName evidence="3">Phosphatidic acid phosphatase type 2/haloperoxidase domain-containing protein</fullName>
    </recommendedName>
</protein>
<feature type="transmembrane region" description="Helical" evidence="1">
    <location>
        <begin position="39"/>
        <end position="56"/>
    </location>
</feature>
<dbReference type="AlphaFoldDB" id="A0A6C0ENT6"/>
<proteinExistence type="predicted"/>
<sequence>MALLKFSPMAYIKYFALNAPMILAAFVIFASAFNKDIKGLVFMAGAVIIMFIGQFISSSLGRKPPENIDLAACNMFSSSGWGFEWSAPAPNALFLAYAATYFIAAMAFHQNFNWALLGMLIVIMTTNAGFRLKLLHCIRTGDLLFGWTFGTIWGILWYGCMAMMEAQHDGTISLTYFGNDSGVDKCKLTKKKFKCRNV</sequence>
<name>A0A6C0ENT6_9ZZZZ</name>
<keyword evidence="1" id="KW-1133">Transmembrane helix</keyword>
<dbReference type="EMBL" id="MN738892">
    <property type="protein sequence ID" value="QHT30153.1"/>
    <property type="molecule type" value="Genomic_DNA"/>
</dbReference>
<keyword evidence="1" id="KW-0812">Transmembrane</keyword>
<evidence type="ECO:0008006" key="3">
    <source>
        <dbReference type="Google" id="ProtNLM"/>
    </source>
</evidence>
<organism evidence="2">
    <name type="scientific">viral metagenome</name>
    <dbReference type="NCBI Taxonomy" id="1070528"/>
    <lineage>
        <taxon>unclassified sequences</taxon>
        <taxon>metagenomes</taxon>
        <taxon>organismal metagenomes</taxon>
    </lineage>
</organism>
<keyword evidence="1" id="KW-0472">Membrane</keyword>
<feature type="transmembrane region" description="Helical" evidence="1">
    <location>
        <begin position="92"/>
        <end position="108"/>
    </location>
</feature>
<evidence type="ECO:0000313" key="2">
    <source>
        <dbReference type="EMBL" id="QHT30153.1"/>
    </source>
</evidence>
<feature type="transmembrane region" description="Helical" evidence="1">
    <location>
        <begin position="114"/>
        <end position="132"/>
    </location>
</feature>
<feature type="transmembrane region" description="Helical" evidence="1">
    <location>
        <begin position="12"/>
        <end position="33"/>
    </location>
</feature>
<feature type="transmembrane region" description="Helical" evidence="1">
    <location>
        <begin position="144"/>
        <end position="164"/>
    </location>
</feature>
<evidence type="ECO:0000256" key="1">
    <source>
        <dbReference type="SAM" id="Phobius"/>
    </source>
</evidence>